<proteinExistence type="predicted"/>
<protein>
    <recommendedName>
        <fullName evidence="1">DUF5672 domain-containing protein</fullName>
    </recommendedName>
</protein>
<gene>
    <name evidence="2" type="ORF">HII31_05124</name>
</gene>
<dbReference type="InterPro" id="IPR043729">
    <property type="entry name" value="DUF5672"/>
</dbReference>
<sequence length="279" mass="31785">MLAFSYRKTLFIAVDLHPQLLENETVSEGVIIKDKVATITDTLYSPYLIPLILHFHAILGPSWPIVFYTSQETYDKHFSPSAISTSGVWHRTVAAGSIETRIVPADFDLTTRKGVNLYFSDPWLWENLAPAKHVLVFQADAILCANANRTVDSFLEYDFIGAPLNDTRKVYNGGLSLRNRNMLLEILNEGRDWWNDWNTKGTEYGGHGEDVWMSVLMREKDANLPSIDEALQFSKQLPWHFKSPAEPIGYHRVYKEDKQFVQQARKVCPEIVLASPGLL</sequence>
<evidence type="ECO:0000313" key="3">
    <source>
        <dbReference type="Proteomes" id="UP000660729"/>
    </source>
</evidence>
<accession>A0A8H6RM46</accession>
<keyword evidence="3" id="KW-1185">Reference proteome</keyword>
<evidence type="ECO:0000313" key="2">
    <source>
        <dbReference type="EMBL" id="KAF7193549.1"/>
    </source>
</evidence>
<dbReference type="EMBL" id="JABCIY010000080">
    <property type="protein sequence ID" value="KAF7193549.1"/>
    <property type="molecule type" value="Genomic_DNA"/>
</dbReference>
<feature type="domain" description="DUF5672" evidence="1">
    <location>
        <begin position="98"/>
        <end position="251"/>
    </location>
</feature>
<dbReference type="Pfam" id="PF18922">
    <property type="entry name" value="DUF5672"/>
    <property type="match status" value="1"/>
</dbReference>
<evidence type="ECO:0000259" key="1">
    <source>
        <dbReference type="Pfam" id="PF18922"/>
    </source>
</evidence>
<name>A0A8H6RM46_9PEZI</name>
<dbReference type="AlphaFoldDB" id="A0A8H6RM46"/>
<reference evidence="2" key="1">
    <citation type="submission" date="2020-04" db="EMBL/GenBank/DDBJ databases">
        <title>Draft genome resource of the tomato pathogen Pseudocercospora fuligena.</title>
        <authorList>
            <person name="Zaccaron A."/>
        </authorList>
    </citation>
    <scope>NUCLEOTIDE SEQUENCE</scope>
    <source>
        <strain evidence="2">PF001</strain>
    </source>
</reference>
<organism evidence="2 3">
    <name type="scientific">Pseudocercospora fuligena</name>
    <dbReference type="NCBI Taxonomy" id="685502"/>
    <lineage>
        <taxon>Eukaryota</taxon>
        <taxon>Fungi</taxon>
        <taxon>Dikarya</taxon>
        <taxon>Ascomycota</taxon>
        <taxon>Pezizomycotina</taxon>
        <taxon>Dothideomycetes</taxon>
        <taxon>Dothideomycetidae</taxon>
        <taxon>Mycosphaerellales</taxon>
        <taxon>Mycosphaerellaceae</taxon>
        <taxon>Pseudocercospora</taxon>
    </lineage>
</organism>
<comment type="caution">
    <text evidence="2">The sequence shown here is derived from an EMBL/GenBank/DDBJ whole genome shotgun (WGS) entry which is preliminary data.</text>
</comment>
<dbReference type="OrthoDB" id="10025998at2759"/>
<dbReference type="Proteomes" id="UP000660729">
    <property type="component" value="Unassembled WGS sequence"/>
</dbReference>